<dbReference type="Pfam" id="PF01535">
    <property type="entry name" value="PPR"/>
    <property type="match status" value="1"/>
</dbReference>
<proteinExistence type="inferred from homology"/>
<dbReference type="Proteomes" id="UP000824890">
    <property type="component" value="Unassembled WGS sequence"/>
</dbReference>
<comment type="similarity">
    <text evidence="1">Belongs to the PPR family. P subfamily.</text>
</comment>
<dbReference type="InterPro" id="IPR037523">
    <property type="entry name" value="VOC_core"/>
</dbReference>
<feature type="domain" description="VOC" evidence="4">
    <location>
        <begin position="416"/>
        <end position="540"/>
    </location>
</feature>
<dbReference type="InterPro" id="IPR011990">
    <property type="entry name" value="TPR-like_helical_dom_sf"/>
</dbReference>
<evidence type="ECO:0000256" key="3">
    <source>
        <dbReference type="PROSITE-ProRule" id="PRU00708"/>
    </source>
</evidence>
<dbReference type="SUPFAM" id="SSF54593">
    <property type="entry name" value="Glyoxalase/Bleomycin resistance protein/Dihydroxybiphenyl dioxygenase"/>
    <property type="match status" value="1"/>
</dbReference>
<keyword evidence="2" id="KW-0677">Repeat</keyword>
<evidence type="ECO:0000313" key="6">
    <source>
        <dbReference type="Proteomes" id="UP000824890"/>
    </source>
</evidence>
<reference evidence="5 6" key="1">
    <citation type="submission" date="2021-05" db="EMBL/GenBank/DDBJ databases">
        <title>Genome Assembly of Synthetic Allotetraploid Brassica napus Reveals Homoeologous Exchanges between Subgenomes.</title>
        <authorList>
            <person name="Davis J.T."/>
        </authorList>
    </citation>
    <scope>NUCLEOTIDE SEQUENCE [LARGE SCALE GENOMIC DNA]</scope>
    <source>
        <strain evidence="6">cv. Da-Ae</strain>
        <tissue evidence="5">Seedling</tissue>
    </source>
</reference>
<protein>
    <recommendedName>
        <fullName evidence="4">VOC domain-containing protein</fullName>
    </recommendedName>
</protein>
<sequence>MLSLRPIRRLYPSLATGVFASTLHVPAESNQEEAPALVKLKSERDPEKLFNLFKANATNHLVFENRFAFQDTVSRLAGARRFDFIEDLLEHQKTLPQGRREGFIVRIIMLYGKAGMTKHALDTFFSMDSYGCKRSVKSFNAALKVLTLKPDLHTIQDFLLHAPSKYGVVMDAFSFNIAIKSVCDMGFLDKASLVMKEMEKSGLKPDVVTYTTLISAFYKHDRYVIGNGLWNHMVLKGCKPNLTTFNVRIQFLVNRGRAWDANDLLMLMPKLQMEPDNVTYNMVIKGFFVAGFPEMAERVYTAMHGKGYKPNVKIYQTMIHYLCKAGKFDLGYTMCKDCMRKKWYPNLDTVGVLVDGLVKKGQLDQAKLIMELVHKRVPPFSSKQLIPLKSILSRAIWHWQICEQSFAMCWRVGDSGDAHTRGLSIELAVEKSSSGQKKRWGFLPIRRPGSFDFDGAWLFGHGVGIHLLQSTEPEKLLKKTEINPKDNHISFQCESMGAVEKKLKEMGIEYVRAVVEEGGIQVDQLFFHDPDGFMIEICNCDSLPVVPLAGEMARSCSRVNIHQLVQPPQIHP</sequence>
<dbReference type="InterPro" id="IPR050667">
    <property type="entry name" value="PPR-containing_protein"/>
</dbReference>
<dbReference type="EMBL" id="JAGKQM010000002">
    <property type="protein sequence ID" value="KAH0938784.1"/>
    <property type="molecule type" value="Genomic_DNA"/>
</dbReference>
<dbReference type="InterPro" id="IPR029068">
    <property type="entry name" value="Glyas_Bleomycin-R_OHBP_Dase"/>
</dbReference>
<dbReference type="PANTHER" id="PTHR47939">
    <property type="entry name" value="MEMBRANE-ASSOCIATED SALT-INDUCIBLE PROTEIN-LIKE"/>
    <property type="match status" value="1"/>
</dbReference>
<dbReference type="NCBIfam" id="TIGR00756">
    <property type="entry name" value="PPR"/>
    <property type="match status" value="4"/>
</dbReference>
<gene>
    <name evidence="5" type="ORF">HID58_006245</name>
</gene>
<dbReference type="Pfam" id="PF13041">
    <property type="entry name" value="PPR_2"/>
    <property type="match status" value="1"/>
</dbReference>
<accession>A0ABQ8EAY6</accession>
<evidence type="ECO:0000259" key="4">
    <source>
        <dbReference type="PROSITE" id="PS51819"/>
    </source>
</evidence>
<dbReference type="Pfam" id="PF13812">
    <property type="entry name" value="PPR_3"/>
    <property type="match status" value="1"/>
</dbReference>
<dbReference type="Gene3D" id="1.25.40.10">
    <property type="entry name" value="Tetratricopeptide repeat domain"/>
    <property type="match status" value="2"/>
</dbReference>
<dbReference type="PROSITE" id="PS51375">
    <property type="entry name" value="PPR"/>
    <property type="match status" value="4"/>
</dbReference>
<feature type="repeat" description="PPR" evidence="3">
    <location>
        <begin position="311"/>
        <end position="345"/>
    </location>
</feature>
<evidence type="ECO:0000256" key="1">
    <source>
        <dbReference type="ARBA" id="ARBA00007626"/>
    </source>
</evidence>
<organism evidence="5 6">
    <name type="scientific">Brassica napus</name>
    <name type="common">Rape</name>
    <dbReference type="NCBI Taxonomy" id="3708"/>
    <lineage>
        <taxon>Eukaryota</taxon>
        <taxon>Viridiplantae</taxon>
        <taxon>Streptophyta</taxon>
        <taxon>Embryophyta</taxon>
        <taxon>Tracheophyta</taxon>
        <taxon>Spermatophyta</taxon>
        <taxon>Magnoliopsida</taxon>
        <taxon>eudicotyledons</taxon>
        <taxon>Gunneridae</taxon>
        <taxon>Pentapetalae</taxon>
        <taxon>rosids</taxon>
        <taxon>malvids</taxon>
        <taxon>Brassicales</taxon>
        <taxon>Brassicaceae</taxon>
        <taxon>Brassiceae</taxon>
        <taxon>Brassica</taxon>
    </lineage>
</organism>
<dbReference type="PANTHER" id="PTHR47939:SF7">
    <property type="entry name" value="REPEAT-CONTAINING PROTEIN, PUTATIVE-RELATED"/>
    <property type="match status" value="1"/>
</dbReference>
<keyword evidence="6" id="KW-1185">Reference proteome</keyword>
<dbReference type="Gene3D" id="3.10.180.10">
    <property type="entry name" value="2,3-Dihydroxybiphenyl 1,2-Dioxygenase, domain 1"/>
    <property type="match status" value="1"/>
</dbReference>
<evidence type="ECO:0000256" key="2">
    <source>
        <dbReference type="ARBA" id="ARBA00022737"/>
    </source>
</evidence>
<name>A0ABQ8EAY6_BRANA</name>
<evidence type="ECO:0000313" key="5">
    <source>
        <dbReference type="EMBL" id="KAH0938784.1"/>
    </source>
</evidence>
<dbReference type="InterPro" id="IPR002885">
    <property type="entry name" value="PPR_rpt"/>
</dbReference>
<dbReference type="PROSITE" id="PS51819">
    <property type="entry name" value="VOC"/>
    <property type="match status" value="1"/>
</dbReference>
<feature type="repeat" description="PPR" evidence="3">
    <location>
        <begin position="206"/>
        <end position="240"/>
    </location>
</feature>
<comment type="caution">
    <text evidence="5">The sequence shown here is derived from an EMBL/GenBank/DDBJ whole genome shotgun (WGS) entry which is preliminary data.</text>
</comment>
<feature type="repeat" description="PPR" evidence="3">
    <location>
        <begin position="276"/>
        <end position="310"/>
    </location>
</feature>
<feature type="repeat" description="PPR" evidence="3">
    <location>
        <begin position="171"/>
        <end position="205"/>
    </location>
</feature>